<accession>A0ABP8ARW7</accession>
<evidence type="ECO:0000313" key="2">
    <source>
        <dbReference type="Proteomes" id="UP001500213"/>
    </source>
</evidence>
<organism evidence="1 2">
    <name type="scientific">Gryllotalpicola kribbensis</name>
    <dbReference type="NCBI Taxonomy" id="993084"/>
    <lineage>
        <taxon>Bacteria</taxon>
        <taxon>Bacillati</taxon>
        <taxon>Actinomycetota</taxon>
        <taxon>Actinomycetes</taxon>
        <taxon>Micrococcales</taxon>
        <taxon>Microbacteriaceae</taxon>
        <taxon>Gryllotalpicola</taxon>
    </lineage>
</organism>
<dbReference type="Proteomes" id="UP001500213">
    <property type="component" value="Unassembled WGS sequence"/>
</dbReference>
<dbReference type="EMBL" id="BAABBX010000013">
    <property type="protein sequence ID" value="GAA4188840.1"/>
    <property type="molecule type" value="Genomic_DNA"/>
</dbReference>
<proteinExistence type="predicted"/>
<sequence length="134" mass="14820">MNISDFAGRHARRDLPQARISVGALGIDVTMTTEPEPGQSLARDVFGPLSFRPRPEDDLGAATAAFQAQRGFTRAFRGMAERPECEIWDFPPETDLLIELAEQLEARGYIIDLDITGAHISWEPEELLLARAGL</sequence>
<name>A0ABP8ARW7_9MICO</name>
<gene>
    <name evidence="1" type="ORF">GCM10022288_15720</name>
</gene>
<reference evidence="2" key="1">
    <citation type="journal article" date="2019" name="Int. J. Syst. Evol. Microbiol.">
        <title>The Global Catalogue of Microorganisms (GCM) 10K type strain sequencing project: providing services to taxonomists for standard genome sequencing and annotation.</title>
        <authorList>
            <consortium name="The Broad Institute Genomics Platform"/>
            <consortium name="The Broad Institute Genome Sequencing Center for Infectious Disease"/>
            <person name="Wu L."/>
            <person name="Ma J."/>
        </authorList>
    </citation>
    <scope>NUCLEOTIDE SEQUENCE [LARGE SCALE GENOMIC DNA]</scope>
    <source>
        <strain evidence="2">JCM 17593</strain>
    </source>
</reference>
<keyword evidence="2" id="KW-1185">Reference proteome</keyword>
<protein>
    <submittedName>
        <fullName evidence="1">Uncharacterized protein</fullName>
    </submittedName>
</protein>
<evidence type="ECO:0000313" key="1">
    <source>
        <dbReference type="EMBL" id="GAA4188840.1"/>
    </source>
</evidence>
<comment type="caution">
    <text evidence="1">The sequence shown here is derived from an EMBL/GenBank/DDBJ whole genome shotgun (WGS) entry which is preliminary data.</text>
</comment>